<comment type="similarity">
    <text evidence="1 5">Belongs to the aldehyde dehydrogenase family.</text>
</comment>
<dbReference type="PROSITE" id="PS00687">
    <property type="entry name" value="ALDEHYDE_DEHYDR_GLU"/>
    <property type="match status" value="1"/>
</dbReference>
<comment type="caution">
    <text evidence="7">The sequence shown here is derived from an EMBL/GenBank/DDBJ whole genome shotgun (WGS) entry which is preliminary data.</text>
</comment>
<dbReference type="FunFam" id="3.40.309.10:FF:000009">
    <property type="entry name" value="Aldehyde dehydrogenase A"/>
    <property type="match status" value="1"/>
</dbReference>
<dbReference type="InterPro" id="IPR016162">
    <property type="entry name" value="Ald_DH_N"/>
</dbReference>
<protein>
    <submittedName>
        <fullName evidence="7">Aldehyde dehydrogenase family protein</fullName>
    </submittedName>
</protein>
<dbReference type="InterPro" id="IPR016161">
    <property type="entry name" value="Ald_DH/histidinol_DH"/>
</dbReference>
<dbReference type="InterPro" id="IPR016163">
    <property type="entry name" value="Ald_DH_C"/>
</dbReference>
<dbReference type="CDD" id="cd07152">
    <property type="entry name" value="ALDH_BenzADH"/>
    <property type="match status" value="1"/>
</dbReference>
<evidence type="ECO:0000256" key="4">
    <source>
        <dbReference type="PROSITE-ProRule" id="PRU10007"/>
    </source>
</evidence>
<dbReference type="PANTHER" id="PTHR42986">
    <property type="entry name" value="BENZALDEHYDE DEHYDROGENASE YFMT"/>
    <property type="match status" value="1"/>
</dbReference>
<dbReference type="PANTHER" id="PTHR42986:SF1">
    <property type="entry name" value="BENZALDEHYDE DEHYDROGENASE YFMT"/>
    <property type="match status" value="1"/>
</dbReference>
<evidence type="ECO:0000256" key="1">
    <source>
        <dbReference type="ARBA" id="ARBA00009986"/>
    </source>
</evidence>
<proteinExistence type="inferred from homology"/>
<organism evidence="7 8">
    <name type="scientific">Paraburkholderia silviterrae</name>
    <dbReference type="NCBI Taxonomy" id="2528715"/>
    <lineage>
        <taxon>Bacteria</taxon>
        <taxon>Pseudomonadati</taxon>
        <taxon>Pseudomonadota</taxon>
        <taxon>Betaproteobacteria</taxon>
        <taxon>Burkholderiales</taxon>
        <taxon>Burkholderiaceae</taxon>
        <taxon>Paraburkholderia</taxon>
    </lineage>
</organism>
<dbReference type="SUPFAM" id="SSF53720">
    <property type="entry name" value="ALDH-like"/>
    <property type="match status" value="1"/>
</dbReference>
<feature type="active site" evidence="4">
    <location>
        <position position="256"/>
    </location>
</feature>
<evidence type="ECO:0000259" key="6">
    <source>
        <dbReference type="Pfam" id="PF00171"/>
    </source>
</evidence>
<dbReference type="Proteomes" id="UP000295722">
    <property type="component" value="Unassembled WGS sequence"/>
</dbReference>
<sequence length="489" mass="51562">MNTSTEHLIGSSQSGKIFSTDWRSAHGGTITVVEKATGDWLFQAGVANAQDIAAAAVAARDAQVEWAAVPGPLRADVLRKFSALLEANADEVTTWIVQETGSIQPKARFEIAATAREALEAAALASRPVGEMLATTGGRPSYAERVPVGVVGLITPWNSPLILAARALFPALVLGNAVVLKPDIQTPVSGGLLIARLFEEAGLPPGVLHVVPGGPEAGEALVADPHVSMISFTGSTNVGRRIGEVAGRLLKRTALELGGNNALIILDDADLERASSAGAFSSFFHQGQICFSAGRHLVHESVLHRYTELLARRASTLQVGDPHRQHVHIGPMINARQAERARQIVAESVALGAKIEAGGNVNGLYFEPTVLSGVTAQMPVFSEEIFAPVAPITSFSTDEQAIALANDTEYGLAASVFSANEARAVRIAKRLKTGIAHVNDQTVVHEIFGPIGGTGASGNGARSGNVTSLDEYTYWRWLTVAETVPDYPF</sequence>
<gene>
    <name evidence="7" type="ORF">EYW47_27765</name>
</gene>
<reference evidence="7 8" key="1">
    <citation type="submission" date="2019-03" db="EMBL/GenBank/DDBJ databases">
        <title>Paraburkholderia sp. 4M-K11, isolated from subtropical forest soil.</title>
        <authorList>
            <person name="Gao Z.-H."/>
            <person name="Qiu L.-H."/>
        </authorList>
    </citation>
    <scope>NUCLEOTIDE SEQUENCE [LARGE SCALE GENOMIC DNA]</scope>
    <source>
        <strain evidence="7 8">4M-K11</strain>
    </source>
</reference>
<dbReference type="InterPro" id="IPR029510">
    <property type="entry name" value="Ald_DH_CS_GLU"/>
</dbReference>
<dbReference type="InterPro" id="IPR015590">
    <property type="entry name" value="Aldehyde_DH_dom"/>
</dbReference>
<dbReference type="OrthoDB" id="6187633at2"/>
<keyword evidence="8" id="KW-1185">Reference proteome</keyword>
<dbReference type="EMBL" id="SMRP01000018">
    <property type="protein sequence ID" value="TDG20077.1"/>
    <property type="molecule type" value="Genomic_DNA"/>
</dbReference>
<dbReference type="Gene3D" id="3.40.309.10">
    <property type="entry name" value="Aldehyde Dehydrogenase, Chain A, domain 2"/>
    <property type="match status" value="1"/>
</dbReference>
<evidence type="ECO:0000256" key="3">
    <source>
        <dbReference type="ARBA" id="ARBA00023027"/>
    </source>
</evidence>
<evidence type="ECO:0000256" key="2">
    <source>
        <dbReference type="ARBA" id="ARBA00023002"/>
    </source>
</evidence>
<feature type="domain" description="Aldehyde dehydrogenase" evidence="6">
    <location>
        <begin position="22"/>
        <end position="477"/>
    </location>
</feature>
<dbReference type="Pfam" id="PF00171">
    <property type="entry name" value="Aldedh"/>
    <property type="match status" value="1"/>
</dbReference>
<evidence type="ECO:0000256" key="5">
    <source>
        <dbReference type="RuleBase" id="RU003345"/>
    </source>
</evidence>
<keyword evidence="2 5" id="KW-0560">Oxidoreductase</keyword>
<name>A0A4R5M441_9BURK</name>
<evidence type="ECO:0000313" key="7">
    <source>
        <dbReference type="EMBL" id="TDG20077.1"/>
    </source>
</evidence>
<dbReference type="AlphaFoldDB" id="A0A4R5M441"/>
<keyword evidence="3" id="KW-0520">NAD</keyword>
<dbReference type="Gene3D" id="3.40.605.10">
    <property type="entry name" value="Aldehyde Dehydrogenase, Chain A, domain 1"/>
    <property type="match status" value="1"/>
</dbReference>
<dbReference type="GO" id="GO:0016620">
    <property type="term" value="F:oxidoreductase activity, acting on the aldehyde or oxo group of donors, NAD or NADP as acceptor"/>
    <property type="evidence" value="ECO:0007669"/>
    <property type="project" value="InterPro"/>
</dbReference>
<accession>A0A4R5M441</accession>
<evidence type="ECO:0000313" key="8">
    <source>
        <dbReference type="Proteomes" id="UP000295722"/>
    </source>
</evidence>